<dbReference type="SMART" id="SM01208">
    <property type="entry name" value="G5"/>
    <property type="match status" value="8"/>
</dbReference>
<evidence type="ECO:0000313" key="6">
    <source>
        <dbReference type="EMBL" id="CYU58011.1"/>
    </source>
</evidence>
<dbReference type="GO" id="GO:0005576">
    <property type="term" value="C:extracellular region"/>
    <property type="evidence" value="ECO:0007669"/>
    <property type="project" value="InterPro"/>
</dbReference>
<dbReference type="Pfam" id="PF07501">
    <property type="entry name" value="G5"/>
    <property type="match status" value="5"/>
</dbReference>
<dbReference type="InterPro" id="IPR005877">
    <property type="entry name" value="YSIRK_signal_dom"/>
</dbReference>
<dbReference type="RefSeq" id="WP_061767507.1">
    <property type="nucleotide sequence ID" value="NZ_FIHA01000002.1"/>
</dbReference>
<keyword evidence="2" id="KW-0732">Signal</keyword>
<keyword evidence="6" id="KW-0482">Metalloprotease</keyword>
<dbReference type="Pfam" id="PF04650">
    <property type="entry name" value="YSIRK_signal"/>
    <property type="match status" value="1"/>
</dbReference>
<keyword evidence="4" id="KW-0472">Membrane</keyword>
<dbReference type="NCBIfam" id="TIGR01168">
    <property type="entry name" value="YSIRK_signal"/>
    <property type="match status" value="1"/>
</dbReference>
<dbReference type="Gene3D" id="2.160.20.110">
    <property type="match status" value="1"/>
</dbReference>
<evidence type="ECO:0000256" key="2">
    <source>
        <dbReference type="ARBA" id="ARBA00022729"/>
    </source>
</evidence>
<keyword evidence="1 6" id="KW-0645">Protease</keyword>
<name>A0A0Z8E9H3_STRSU</name>
<dbReference type="Pfam" id="PF05342">
    <property type="entry name" value="Peptidase_M26_N"/>
    <property type="match status" value="1"/>
</dbReference>
<accession>A0A0Z8E9H3</accession>
<evidence type="ECO:0000256" key="1">
    <source>
        <dbReference type="ARBA" id="ARBA00022670"/>
    </source>
</evidence>
<dbReference type="PROSITE" id="PS51109">
    <property type="entry name" value="G5"/>
    <property type="match status" value="2"/>
</dbReference>
<dbReference type="GO" id="GO:0008270">
    <property type="term" value="F:zinc ion binding"/>
    <property type="evidence" value="ECO:0007669"/>
    <property type="project" value="InterPro"/>
</dbReference>
<gene>
    <name evidence="6" type="primary">zmpC_1</name>
    <name evidence="6" type="ORF">ERS132414_00182</name>
</gene>
<feature type="domain" description="G5" evidence="5">
    <location>
        <begin position="1106"/>
        <end position="1186"/>
    </location>
</feature>
<dbReference type="InterPro" id="IPR008006">
    <property type="entry name" value="Peptidase_M26_N_dom"/>
</dbReference>
<dbReference type="InterPro" id="IPR011505">
    <property type="entry name" value="Peptidase_M26_C_dom"/>
</dbReference>
<dbReference type="Pfam" id="PF07580">
    <property type="entry name" value="Peptidase_M26_C"/>
    <property type="match status" value="1"/>
</dbReference>
<keyword evidence="4" id="KW-1133">Transmembrane helix</keyword>
<protein>
    <submittedName>
        <fullName evidence="6">Zinc metalloprotease ZmpC</fullName>
        <ecNumber evidence="6">3.4.24.13</ecNumber>
    </submittedName>
</protein>
<dbReference type="InterPro" id="IPR011098">
    <property type="entry name" value="G5_dom"/>
</dbReference>
<dbReference type="Proteomes" id="UP000072794">
    <property type="component" value="Unassembled WGS sequence"/>
</dbReference>
<dbReference type="GO" id="GO:0016020">
    <property type="term" value="C:membrane"/>
    <property type="evidence" value="ECO:0007669"/>
    <property type="project" value="InterPro"/>
</dbReference>
<dbReference type="EMBL" id="FIHA01000002">
    <property type="protein sequence ID" value="CYU58011.1"/>
    <property type="molecule type" value="Genomic_DNA"/>
</dbReference>
<dbReference type="EC" id="3.4.24.13" evidence="6"/>
<dbReference type="GO" id="GO:0006508">
    <property type="term" value="P:proteolysis"/>
    <property type="evidence" value="ECO:0007669"/>
    <property type="project" value="UniProtKB-KW"/>
</dbReference>
<evidence type="ECO:0000256" key="4">
    <source>
        <dbReference type="SAM" id="Phobius"/>
    </source>
</evidence>
<proteinExistence type="predicted"/>
<evidence type="ECO:0000256" key="3">
    <source>
        <dbReference type="ARBA" id="ARBA00022801"/>
    </source>
</evidence>
<dbReference type="GO" id="GO:0004222">
    <property type="term" value="F:metalloendopeptidase activity"/>
    <property type="evidence" value="ECO:0007669"/>
    <property type="project" value="InterPro"/>
</dbReference>
<evidence type="ECO:0000313" key="7">
    <source>
        <dbReference type="Proteomes" id="UP000072794"/>
    </source>
</evidence>
<reference evidence="6 7" key="1">
    <citation type="submission" date="2016-02" db="EMBL/GenBank/DDBJ databases">
        <authorList>
            <consortium name="Pathogen Informatics"/>
        </authorList>
    </citation>
    <scope>NUCLEOTIDE SEQUENCE [LARGE SCALE GENOMIC DNA]</scope>
    <source>
        <strain evidence="6 7">LSS52</strain>
    </source>
</reference>
<feature type="domain" description="G5" evidence="5">
    <location>
        <begin position="663"/>
        <end position="743"/>
    </location>
</feature>
<keyword evidence="4" id="KW-0812">Transmembrane</keyword>
<organism evidence="6 7">
    <name type="scientific">Streptococcus suis</name>
    <dbReference type="NCBI Taxonomy" id="1307"/>
    <lineage>
        <taxon>Bacteria</taxon>
        <taxon>Bacillati</taxon>
        <taxon>Bacillota</taxon>
        <taxon>Bacilli</taxon>
        <taxon>Lactobacillales</taxon>
        <taxon>Streptococcaceae</taxon>
        <taxon>Streptococcus</taxon>
    </lineage>
</organism>
<evidence type="ECO:0000259" key="5">
    <source>
        <dbReference type="PROSITE" id="PS51109"/>
    </source>
</evidence>
<keyword evidence="3 6" id="KW-0378">Hydrolase</keyword>
<sequence length="2550" mass="285741">MKEYRNSIFSIRKLSIGVVSLCIGTGLFLSSLTGLQVEASERIATVDQEIRFHYLLEEELSPEEKSRIVQQLPKDLRQEATYFLVYRPQSPKVLPATGEVVSHAAAWLAAGFLVIAVQAIGSKKSRVVSLLYITLAGSALPLLQVDALQSHALAHFNQTVTVKAGDLLPDGKLELTSYDFVGYIVEDGKVDQTVSSEQAVEQVTKQPQILDSSHSNQTVLPEKAPVSEQVQTEETGLQLVTRYREEKIPLEIERLDVEDPNLALGETRLEAGQAGYRIQRYEEKWLGNQLQSSHLMETQEVAGKPEILYRGTKTTIVQEEISQVPSASPQATPPVRLDFQLKERVDRQVLSIPEERIETDRLAQGETETVEGQTGLLEITYQDVIVDGKVIASNEVSRTGTPAINRKVYVGTRVVEELPEQPIETQVPDHAPTAQPPVRLEYELQERVDQQVLPILEERIETDRLAQGEIETVEGQTGLLEITYQDVIVDGKVIASNEVSRRGTPAINRKVYVGTRVDSKEVEPLTHSIPEAIIVSEEVPIPFEREQRSDPTMAVGTSRVEAGKEGLSREIYAELNGVRTHLKSEEITPAQPEITYVGSAVDEVTEEELPLVERIVELADQYTDYILEVQAGYPGRRKTISRNGEVIRVETEEGQEKIVHIGIKPIEGTVVENLSQTLDYGTVYQADPNLAFGVRQETEGQAGQEVFEVTYRTIKGQKTEEIRRKRISYTTPVDKVITFGTQATEEEVREALPAIYEADDTIPLGQQTPIFAGREKVTVYRTTYVLDEETGQVSSQRDQGTLREVGESPIIRVGTQPKVETLREPLPVVYQADTTRPTTSEPVRQAGRDKVITLTTTYSVNPNTGEVTAGEPVRKVTDEGQSTVITVGTQATEEEVREALPAIYEADDTIPLGQKTPFSDGREKVTVYRTTYVLDEETGQVSSQRDQGTLREAGESPVIRVGTQPKVETLREPLPVVYQADTTRPTTSEPVRQAGRDKVITLTTTYSVNPNTGEVTASEPVRKVTDEGQSTVITVGTQPTVREVSQTLPTVYRAREDMEPPYRKEVVTAQERRLGYRTNYVVNPQTGERLPQAEESFVISEGRAAIIEVGTKLTVVSEKVPHQVIRQDDFTLPEGEEVEGPAGRDGSITRTTSYRLNEATGELETLSVQIVEVAAQNQVIRVGKKVEEVPPKPLEKPSVLLNTDRTGGAWLVTEEESALTVHYRVSNPDETLIGVRLDIYNGDQIVKSIEKSSEFGEEEQFKLAELQHYLPYQARLTYRYRIQDGQEEAEVATLPFEISPKSIEFRNVTSRELYRLTSENELERVTSLTEKPSDLTRYIARYKTDNQRDMLLTVAAIDEVDGQYQVKVTYPKLVQNRTSDYNSLEEADYFTVEKVVLEPGTFIDFATLVAAIKANTSGTFKIAADLVADETQENAYIPQFTGTLESVSGKNYKILNLNKPLIGTMTQATIQNIDLVAVNIVGGDQKVAALAQNMTGGKVENVRVDGKIQSTAGAAGLVHTASNATFKNVVFKGQLDLTNITDRNTTRSAGLIGDLRQSAITNAYINLDAIFNPRRSMMDQLAGVAGYSLFSQINNVYLAGKIEQQEEGSVAGIAAGEFYTQATNILTNLQLPDTANMVGLRMPLTIHATEQATGTIPATATVQRIQENRIAGLLTEWGVADLVAPRTTGTSNSQSDVNQVDYSQLQHAQTSLAIAYKNVAKLLPFYDRHTIVKIGNRIDETSSLNRSLLRSIVPLYQGRPLQNIYANKDKIEELLLYFENGLVETMAVSHIGQYADTGITEYRLGDNLLYTLDQWLLSAQIDQVLGHITSDYNGLDLESEAYAVKTKMAEFAHSKGGTFDIRQLYLKSSQEQLKANLESELASIIDRQWISDLNNPLIQSYIANQMRKEKESIWLGLTYLHRHYNIDFQRLNIQDLMKFRPNFYGQQISVLDWLKRVGSLEYGDLLTFYAPETFNKHLSNIVSTDKTLIDYLEFNRQLFSPEQSDREWFASATKAFLYAEPTAETEGRSNHVYDHIKRFERYHKYLLPILTIPEDNELTVISTANLLAFGGYGRYVDMNLAKTNPEAFKTAVKRIEEVQIPQSAALWSQFIEFWKGVISEQAKARLQDTSVLIWDGYLIKDATGTIDLSENKNDKRRWAEQFGDSYKVVDDFFGPVFKYYSYSRGVSASAEMNKKEYIDFGNTDVLTTKGDSTLSHELVHLFEDIILDLHGKRRSQDSESYALGLLQSIASSNAYYYGFNFMGNLSENANHNSQAGRLKTADDLQEYMKGSFDTTYLLDTIEMQAMLTLDKTQQRQLLRKISLVNDGPTTSNGVQYLDAIDRISELSDAEWQNISLNSLDSFVDSQLVLASSLIGPKDYLRDNIYNYYFVPLFYPIYAGLLNNQGTVGGLQFRRTALELLAEKGWQDGFIPYASDALRAEAESSNQPLSDDYIWKKVMPEYDSYASFKKARYNEMLAKQNRIKPIQIIWNNSSHQITSGQDIQNLMQVAIQADLANPNPQSRFQRQQLKEVLYKAFHESSQEFKQSIFLP</sequence>
<dbReference type="Gene3D" id="2.20.230.10">
    <property type="entry name" value="Resuscitation-promoting factor rpfb"/>
    <property type="match status" value="8"/>
</dbReference>
<feature type="transmembrane region" description="Helical" evidence="4">
    <location>
        <begin position="12"/>
        <end position="32"/>
    </location>
</feature>